<proteinExistence type="predicted"/>
<dbReference type="OrthoDB" id="103676at2157"/>
<evidence type="ECO:0000256" key="1">
    <source>
        <dbReference type="SAM" id="Phobius"/>
    </source>
</evidence>
<evidence type="ECO:0000313" key="3">
    <source>
        <dbReference type="EMBL" id="THE64426.1"/>
    </source>
</evidence>
<name>A0A4S3TK89_9EURY</name>
<dbReference type="InterPro" id="IPR013783">
    <property type="entry name" value="Ig-like_fold"/>
</dbReference>
<evidence type="ECO:0000313" key="4">
    <source>
        <dbReference type="Proteomes" id="UP000318864"/>
    </source>
</evidence>
<accession>A0A4S3TK89</accession>
<keyword evidence="1" id="KW-1133">Transmembrane helix</keyword>
<dbReference type="Gene3D" id="2.60.40.10">
    <property type="entry name" value="Immunoglobulins"/>
    <property type="match status" value="1"/>
</dbReference>
<dbReference type="Pfam" id="PF07705">
    <property type="entry name" value="CARDB"/>
    <property type="match status" value="1"/>
</dbReference>
<dbReference type="EMBL" id="RBZW01000033">
    <property type="protein sequence ID" value="THE64426.1"/>
    <property type="molecule type" value="Genomic_DNA"/>
</dbReference>
<sequence length="406" mass="41770">MDLDFDNFWTTTDEYPILQWQVQDVDLEVAQPAIGEGETTDVTVKLTLEDGSTVTASEVAEYDSETAVAGVSAGTLEANSIGETDVTATVAGESDTVTVEVLEPPNIELVDAEFDSEGAVDGALVEATVTYENTGGPGSETATVSVDGTAVTTTTVPVDADGETTETLEWAADEAGSVAVDETDVGELTLYEPGTVGLESIAVPEAAAQDSEYAIDLELTNDADQPVTETVDLRVDGDEVATESVTVEPGGSTESIIYAHDEQGTATHVVVLQDEEETATMEILEPAEFVLADLEAPETVSVGETTTVTATVENVGGGEDDADVSLVVDGEAVATQSVTLAVGESESLEFETTADETGDVGLVVESPDDALEATIAVDADDGISGFGTAVALVAVVIAAGIASRRR</sequence>
<dbReference type="AlphaFoldDB" id="A0A4S3TK89"/>
<keyword evidence="4" id="KW-1185">Reference proteome</keyword>
<gene>
    <name evidence="3" type="ORF">D8Y22_13250</name>
</gene>
<feature type="transmembrane region" description="Helical" evidence="1">
    <location>
        <begin position="383"/>
        <end position="402"/>
    </location>
</feature>
<evidence type="ECO:0000259" key="2">
    <source>
        <dbReference type="Pfam" id="PF07705"/>
    </source>
</evidence>
<comment type="caution">
    <text evidence="3">The sequence shown here is derived from an EMBL/GenBank/DDBJ whole genome shotgun (WGS) entry which is preliminary data.</text>
</comment>
<keyword evidence="1" id="KW-0472">Membrane</keyword>
<dbReference type="InterPro" id="IPR011635">
    <property type="entry name" value="CARDB"/>
</dbReference>
<dbReference type="Gene3D" id="2.60.40.1080">
    <property type="match status" value="1"/>
</dbReference>
<protein>
    <recommendedName>
        <fullName evidence="2">CARDB domain-containing protein</fullName>
    </recommendedName>
</protein>
<feature type="domain" description="CARDB" evidence="2">
    <location>
        <begin position="295"/>
        <end position="363"/>
    </location>
</feature>
<reference evidence="3 4" key="1">
    <citation type="submission" date="2018-10" db="EMBL/GenBank/DDBJ databases">
        <title>Natronolimnobius sp. XQ-INN 246 isolated from Inner Mongolia Autonomous Region of China.</title>
        <authorList>
            <person name="Xue Q."/>
        </authorList>
    </citation>
    <scope>NUCLEOTIDE SEQUENCE [LARGE SCALE GENOMIC DNA]</scope>
    <source>
        <strain evidence="3 4">XQ-INN 246</strain>
    </source>
</reference>
<organism evidence="3 4">
    <name type="scientific">Salinadaptatus halalkaliphilus</name>
    <dbReference type="NCBI Taxonomy" id="2419781"/>
    <lineage>
        <taxon>Archaea</taxon>
        <taxon>Methanobacteriati</taxon>
        <taxon>Methanobacteriota</taxon>
        <taxon>Stenosarchaea group</taxon>
        <taxon>Halobacteria</taxon>
        <taxon>Halobacteriales</taxon>
        <taxon>Natrialbaceae</taxon>
        <taxon>Salinadaptatus</taxon>
    </lineage>
</organism>
<keyword evidence="1" id="KW-0812">Transmembrane</keyword>
<dbReference type="Proteomes" id="UP000318864">
    <property type="component" value="Unassembled WGS sequence"/>
</dbReference>